<gene>
    <name evidence="3" type="ORF">H8E19_18020</name>
</gene>
<evidence type="ECO:0000313" key="4">
    <source>
        <dbReference type="Proteomes" id="UP000650524"/>
    </source>
</evidence>
<organism evidence="3 4">
    <name type="scientific">Candidatus Desulfacyla euxinica</name>
    <dbReference type="NCBI Taxonomy" id="2841693"/>
    <lineage>
        <taxon>Bacteria</taxon>
        <taxon>Deltaproteobacteria</taxon>
        <taxon>Candidatus Desulfacyla</taxon>
    </lineage>
</organism>
<name>A0A8J6T990_9DELT</name>
<proteinExistence type="predicted"/>
<dbReference type="SUPFAM" id="SSF55785">
    <property type="entry name" value="PYP-like sensor domain (PAS domain)"/>
    <property type="match status" value="1"/>
</dbReference>
<dbReference type="InterPro" id="IPR000014">
    <property type="entry name" value="PAS"/>
</dbReference>
<feature type="domain" description="PAS" evidence="2">
    <location>
        <begin position="62"/>
        <end position="94"/>
    </location>
</feature>
<accession>A0A8J6T990</accession>
<dbReference type="EMBL" id="JACNJD010000371">
    <property type="protein sequence ID" value="MBC8179304.1"/>
    <property type="molecule type" value="Genomic_DNA"/>
</dbReference>
<dbReference type="PROSITE" id="PS50112">
    <property type="entry name" value="PAS"/>
    <property type="match status" value="1"/>
</dbReference>
<comment type="caution">
    <text evidence="3">The sequence shown here is derived from an EMBL/GenBank/DDBJ whole genome shotgun (WGS) entry which is preliminary data.</text>
</comment>
<evidence type="ECO:0000256" key="1">
    <source>
        <dbReference type="SAM" id="Coils"/>
    </source>
</evidence>
<dbReference type="NCBIfam" id="TIGR00229">
    <property type="entry name" value="sensory_box"/>
    <property type="match status" value="1"/>
</dbReference>
<dbReference type="SMART" id="SM00091">
    <property type="entry name" value="PAS"/>
    <property type="match status" value="1"/>
</dbReference>
<evidence type="ECO:0000259" key="2">
    <source>
        <dbReference type="PROSITE" id="PS50112"/>
    </source>
</evidence>
<feature type="coiled-coil region" evidence="1">
    <location>
        <begin position="13"/>
        <end position="40"/>
    </location>
</feature>
<dbReference type="GO" id="GO:0006355">
    <property type="term" value="P:regulation of DNA-templated transcription"/>
    <property type="evidence" value="ECO:0007669"/>
    <property type="project" value="InterPro"/>
</dbReference>
<sequence>MGTDRQHTSKSWGQRLREENRGLREKIAQLKKEAGLSQKELRNIWKLINDVPGALFLIQQEKIIFANENACRELGYTPKELLAKTLLDLLHPDSLSFVNTIQKGRPPGQALPDQNETSLTAKSGQTLCYEVRINKTRYQGKPAFLLNMLNLDQKKTQEKRLIQSVKTETLVRMASGFSREMENCMIFLGEHIQEIEGPESPDNRL</sequence>
<feature type="non-terminal residue" evidence="3">
    <location>
        <position position="205"/>
    </location>
</feature>
<evidence type="ECO:0000313" key="3">
    <source>
        <dbReference type="EMBL" id="MBC8179304.1"/>
    </source>
</evidence>
<dbReference type="Proteomes" id="UP000650524">
    <property type="component" value="Unassembled WGS sequence"/>
</dbReference>
<dbReference type="InterPro" id="IPR035965">
    <property type="entry name" value="PAS-like_dom_sf"/>
</dbReference>
<protein>
    <submittedName>
        <fullName evidence="3">PAS domain S-box protein</fullName>
    </submittedName>
</protein>
<reference evidence="3 4" key="1">
    <citation type="submission" date="2020-08" db="EMBL/GenBank/DDBJ databases">
        <title>Bridging the membrane lipid divide: bacteria of the FCB group superphylum have the potential to synthesize archaeal ether lipids.</title>
        <authorList>
            <person name="Villanueva L."/>
            <person name="Von Meijenfeldt F.A.B."/>
            <person name="Westbye A.B."/>
            <person name="Yadav S."/>
            <person name="Hopmans E.C."/>
            <person name="Dutilh B.E."/>
            <person name="Sinninghe Damste J.S."/>
        </authorList>
    </citation>
    <scope>NUCLEOTIDE SEQUENCE [LARGE SCALE GENOMIC DNA]</scope>
    <source>
        <strain evidence="3">NIOZ-UU27</strain>
    </source>
</reference>
<dbReference type="InterPro" id="IPR013767">
    <property type="entry name" value="PAS_fold"/>
</dbReference>
<keyword evidence="1" id="KW-0175">Coiled coil</keyword>
<dbReference type="Pfam" id="PF00989">
    <property type="entry name" value="PAS"/>
    <property type="match status" value="1"/>
</dbReference>
<dbReference type="AlphaFoldDB" id="A0A8J6T990"/>
<dbReference type="CDD" id="cd00130">
    <property type="entry name" value="PAS"/>
    <property type="match status" value="1"/>
</dbReference>
<dbReference type="Gene3D" id="3.30.450.20">
    <property type="entry name" value="PAS domain"/>
    <property type="match status" value="1"/>
</dbReference>